<evidence type="ECO:0000313" key="2">
    <source>
        <dbReference type="Proteomes" id="UP000292235"/>
    </source>
</evidence>
<accession>A0A4P6Q093</accession>
<name>A0A4P6Q093_9ACTN</name>
<reference evidence="1 2" key="1">
    <citation type="submission" date="2019-02" db="EMBL/GenBank/DDBJ databases">
        <authorList>
            <person name="Khodamoradi S."/>
            <person name="Hahnke R.L."/>
            <person name="Kaempfer P."/>
            <person name="Schumann P."/>
            <person name="Rohde M."/>
            <person name="Steinert M."/>
            <person name="Luzhetskyy A."/>
            <person name="Wink J."/>
            <person name="Ruckert C."/>
        </authorList>
    </citation>
    <scope>NUCLEOTIDE SEQUENCE [LARGE SCALE GENOMIC DNA]</scope>
    <source>
        <strain evidence="1 2">M2</strain>
    </source>
</reference>
<dbReference type="AlphaFoldDB" id="A0A4P6Q093"/>
<dbReference type="RefSeq" id="WP_131097838.1">
    <property type="nucleotide sequence ID" value="NZ_CP036455.1"/>
</dbReference>
<sequence length="204" mass="22350">MRSTAYTDPYLQWVPVAHADGCAADGWEVRTLERTGMPPGWDTRITVQVALRAVCRTCGTSYELAADTGWIDEETGGPEGPIIDVTTRATYGHLTRPRRVREYWLHAHGERLHRDPGSGYLGYYLTRSRRAPTTPDEVLGLVWSHINRAGNTKFAAATAAVSEAGRTLYAARRAERTWDSPTGAARWIATALVDGADDHPAAGS</sequence>
<gene>
    <name evidence="1" type="ORF">EKD16_08430</name>
</gene>
<dbReference type="Proteomes" id="UP000292235">
    <property type="component" value="Chromosome"/>
</dbReference>
<organism evidence="1 2">
    <name type="scientific">Streptomonospora litoralis</name>
    <dbReference type="NCBI Taxonomy" id="2498135"/>
    <lineage>
        <taxon>Bacteria</taxon>
        <taxon>Bacillati</taxon>
        <taxon>Actinomycetota</taxon>
        <taxon>Actinomycetes</taxon>
        <taxon>Streptosporangiales</taxon>
        <taxon>Nocardiopsidaceae</taxon>
        <taxon>Streptomonospora</taxon>
    </lineage>
</organism>
<protein>
    <submittedName>
        <fullName evidence="1">Uncharacterized protein</fullName>
    </submittedName>
</protein>
<dbReference type="KEGG" id="strr:EKD16_08430"/>
<keyword evidence="2" id="KW-1185">Reference proteome</keyword>
<evidence type="ECO:0000313" key="1">
    <source>
        <dbReference type="EMBL" id="QBI53480.1"/>
    </source>
</evidence>
<proteinExistence type="predicted"/>
<dbReference type="EMBL" id="CP036455">
    <property type="protein sequence ID" value="QBI53480.1"/>
    <property type="molecule type" value="Genomic_DNA"/>
</dbReference>